<dbReference type="OMA" id="HETHFLY"/>
<dbReference type="Gramene" id="evm.model.07.754">
    <property type="protein sequence ID" value="cds.evm.model.07.754"/>
    <property type="gene ID" value="evm.TU.07.754"/>
</dbReference>
<evidence type="ECO:0008006" key="4">
    <source>
        <dbReference type="Google" id="ProtNLM"/>
    </source>
</evidence>
<dbReference type="PANTHER" id="PTHR47481">
    <property type="match status" value="1"/>
</dbReference>
<dbReference type="Pfam" id="PF14223">
    <property type="entry name" value="Retrotran_gag_2"/>
    <property type="match status" value="1"/>
</dbReference>
<feature type="compositionally biased region" description="Low complexity" evidence="1">
    <location>
        <begin position="8"/>
        <end position="19"/>
    </location>
</feature>
<accession>A0A803Q6A3</accession>
<dbReference type="Proteomes" id="UP000596661">
    <property type="component" value="Chromosome 7"/>
</dbReference>
<evidence type="ECO:0000256" key="1">
    <source>
        <dbReference type="SAM" id="MobiDB-lite"/>
    </source>
</evidence>
<reference evidence="2" key="1">
    <citation type="submission" date="2018-11" db="EMBL/GenBank/DDBJ databases">
        <authorList>
            <person name="Grassa J C."/>
        </authorList>
    </citation>
    <scope>NUCLEOTIDE SEQUENCE [LARGE SCALE GENOMIC DNA]</scope>
</reference>
<name>A0A803Q6A3_CANSA</name>
<reference evidence="2" key="2">
    <citation type="submission" date="2021-03" db="UniProtKB">
        <authorList>
            <consortium name="EnsemblPlants"/>
        </authorList>
    </citation>
    <scope>IDENTIFICATION</scope>
</reference>
<dbReference type="EMBL" id="UZAU01000646">
    <property type="status" value="NOT_ANNOTATED_CDS"/>
    <property type="molecule type" value="Genomic_DNA"/>
</dbReference>
<proteinExistence type="predicted"/>
<protein>
    <recommendedName>
        <fullName evidence="4">Retrotransposon Copia-like N-terminal domain-containing protein</fullName>
    </recommendedName>
</protein>
<evidence type="ECO:0000313" key="3">
    <source>
        <dbReference type="Proteomes" id="UP000596661"/>
    </source>
</evidence>
<evidence type="ECO:0000313" key="2">
    <source>
        <dbReference type="EnsemblPlants" id="cds.evm.model.07.754"/>
    </source>
</evidence>
<sequence>MSSSSMNPGTTATAAMATPTNPPPVPPWIPFSHSLTSNLTIKLDRHNFLSWKSQVTPTVIGHDLDEILFTGTPPPQNLVTGVVNPEYTNWKKKDQLLLSWLRSSMSEVILASVANHTSAHSLWRALEQKFSSQTKARLLQLMGQFSHVHKGSLSISEYVEKVQTIADALTVAGAPVQDQDLVLQVLNGLGPDFDSVVSGITARSDDLSIDEVQALLLSHESRLEHHHQMQNLSMKMQANLAFGSGRSGGVRPFSSTRTGNQETFHSQGRGRGYSRFPPNRVVCQVCLKVGHTTPVCHYRFDKNWQVPKPAATNPRAYLTRQDLEYDPMAYSTTMVQDFGDDCQ</sequence>
<feature type="region of interest" description="Disordered" evidence="1">
    <location>
        <begin position="251"/>
        <end position="271"/>
    </location>
</feature>
<dbReference type="AlphaFoldDB" id="A0A803Q6A3"/>
<organism evidence="2 3">
    <name type="scientific">Cannabis sativa</name>
    <name type="common">Hemp</name>
    <name type="synonym">Marijuana</name>
    <dbReference type="NCBI Taxonomy" id="3483"/>
    <lineage>
        <taxon>Eukaryota</taxon>
        <taxon>Viridiplantae</taxon>
        <taxon>Streptophyta</taxon>
        <taxon>Embryophyta</taxon>
        <taxon>Tracheophyta</taxon>
        <taxon>Spermatophyta</taxon>
        <taxon>Magnoliopsida</taxon>
        <taxon>eudicotyledons</taxon>
        <taxon>Gunneridae</taxon>
        <taxon>Pentapetalae</taxon>
        <taxon>rosids</taxon>
        <taxon>fabids</taxon>
        <taxon>Rosales</taxon>
        <taxon>Cannabaceae</taxon>
        <taxon>Cannabis</taxon>
    </lineage>
</organism>
<dbReference type="EnsemblPlants" id="evm.model.07.754">
    <property type="protein sequence ID" value="cds.evm.model.07.754"/>
    <property type="gene ID" value="evm.TU.07.754"/>
</dbReference>
<feature type="region of interest" description="Disordered" evidence="1">
    <location>
        <begin position="1"/>
        <end position="21"/>
    </location>
</feature>
<dbReference type="PANTHER" id="PTHR47481:SF31">
    <property type="entry name" value="OS01G0873500 PROTEIN"/>
    <property type="match status" value="1"/>
</dbReference>
<feature type="compositionally biased region" description="Polar residues" evidence="1">
    <location>
        <begin position="253"/>
        <end position="266"/>
    </location>
</feature>
<keyword evidence="3" id="KW-1185">Reference proteome</keyword>